<reference evidence="3 4" key="1">
    <citation type="submission" date="2015-09" db="EMBL/GenBank/DDBJ databases">
        <authorList>
            <consortium name="Pathogen Informatics"/>
        </authorList>
    </citation>
    <scope>NUCLEOTIDE SEQUENCE [LARGE SCALE GENOMIC DNA]</scope>
    <source>
        <strain evidence="3 4">2789STDY5834970</strain>
    </source>
</reference>
<feature type="coiled-coil region" evidence="1">
    <location>
        <begin position="22"/>
        <end position="112"/>
    </location>
</feature>
<evidence type="ECO:0000256" key="2">
    <source>
        <dbReference type="SAM" id="MobiDB-lite"/>
    </source>
</evidence>
<dbReference type="AlphaFoldDB" id="A0A173V5D7"/>
<accession>A0A173V5D7</accession>
<dbReference type="OrthoDB" id="1862716at2"/>
<proteinExistence type="predicted"/>
<keyword evidence="1" id="KW-0175">Coiled coil</keyword>
<gene>
    <name evidence="3" type="ORF">ERS852582_02513</name>
</gene>
<evidence type="ECO:0000313" key="3">
    <source>
        <dbReference type="EMBL" id="CUN21437.1"/>
    </source>
</evidence>
<feature type="region of interest" description="Disordered" evidence="2">
    <location>
        <begin position="113"/>
        <end position="160"/>
    </location>
</feature>
<dbReference type="RefSeq" id="WP_055186828.1">
    <property type="nucleotide sequence ID" value="NZ_CYXN01000032.1"/>
</dbReference>
<dbReference type="Proteomes" id="UP000095649">
    <property type="component" value="Unassembled WGS sequence"/>
</dbReference>
<evidence type="ECO:0000256" key="1">
    <source>
        <dbReference type="SAM" id="Coils"/>
    </source>
</evidence>
<sequence>MVQTERETGALRGQFARQAAVQASAAAQAESARAQAEQLSRKLAAARAEVRRYQTRMFAFERTLLALKHENAELEAACEQAREQLEQANARAEQAEAACRRAEAALAAMQQTASEAPVQPDTAPEVEPQCDTVPEQPVPETEETLCAPEQALPPEPAQPAWQPETRLEQMAAELMGWFDAMMPQE</sequence>
<organism evidence="3 4">
    <name type="scientific">Faecalibacterium prausnitzii</name>
    <dbReference type="NCBI Taxonomy" id="853"/>
    <lineage>
        <taxon>Bacteria</taxon>
        <taxon>Bacillati</taxon>
        <taxon>Bacillota</taxon>
        <taxon>Clostridia</taxon>
        <taxon>Eubacteriales</taxon>
        <taxon>Oscillospiraceae</taxon>
        <taxon>Faecalibacterium</taxon>
    </lineage>
</organism>
<evidence type="ECO:0000313" key="4">
    <source>
        <dbReference type="Proteomes" id="UP000095649"/>
    </source>
</evidence>
<dbReference type="EMBL" id="CYXN01000032">
    <property type="protein sequence ID" value="CUN21437.1"/>
    <property type="molecule type" value="Genomic_DNA"/>
</dbReference>
<name>A0A173V5D7_9FIRM</name>
<protein>
    <submittedName>
        <fullName evidence="3">Uncharacterized protein</fullName>
    </submittedName>
</protein>
<dbReference type="Gene3D" id="1.10.287.1490">
    <property type="match status" value="1"/>
</dbReference>